<dbReference type="GO" id="GO:0046872">
    <property type="term" value="F:metal ion binding"/>
    <property type="evidence" value="ECO:0007669"/>
    <property type="project" value="UniProtKB-KW"/>
</dbReference>
<evidence type="ECO:0000256" key="1">
    <source>
        <dbReference type="ARBA" id="ARBA00022485"/>
    </source>
</evidence>
<evidence type="ECO:0000256" key="3">
    <source>
        <dbReference type="ARBA" id="ARBA00023002"/>
    </source>
</evidence>
<evidence type="ECO:0000256" key="2">
    <source>
        <dbReference type="ARBA" id="ARBA00022723"/>
    </source>
</evidence>
<evidence type="ECO:0000256" key="4">
    <source>
        <dbReference type="ARBA" id="ARBA00023004"/>
    </source>
</evidence>
<evidence type="ECO:0008006" key="8">
    <source>
        <dbReference type="Google" id="ProtNLM"/>
    </source>
</evidence>
<keyword evidence="5" id="KW-0411">Iron-sulfur</keyword>
<organism evidence="6 7">
    <name type="scientific">Paenibacillus lautus</name>
    <name type="common">Bacillus lautus</name>
    <dbReference type="NCBI Taxonomy" id="1401"/>
    <lineage>
        <taxon>Bacteria</taxon>
        <taxon>Bacillati</taxon>
        <taxon>Bacillota</taxon>
        <taxon>Bacilli</taxon>
        <taxon>Bacillales</taxon>
        <taxon>Paenibacillaceae</taxon>
        <taxon>Paenibacillus</taxon>
    </lineage>
</organism>
<comment type="caution">
    <text evidence="6">The sequence shown here is derived from an EMBL/GenBank/DDBJ whole genome shotgun (WGS) entry which is preliminary data.</text>
</comment>
<evidence type="ECO:0000256" key="5">
    <source>
        <dbReference type="ARBA" id="ARBA00023014"/>
    </source>
</evidence>
<keyword evidence="2" id="KW-0479">Metal-binding</keyword>
<gene>
    <name evidence="6" type="ORF">BK123_12490</name>
</gene>
<keyword evidence="3" id="KW-0560">Oxidoreductase</keyword>
<dbReference type="PANTHER" id="PTHR43498:SF1">
    <property type="entry name" value="COB--COM HETERODISULFIDE REDUCTASE IRON-SULFUR SUBUNIT A"/>
    <property type="match status" value="1"/>
</dbReference>
<reference evidence="6 7" key="1">
    <citation type="submission" date="2016-11" db="EMBL/GenBank/DDBJ databases">
        <title>Paenibacillus species isolates.</title>
        <authorList>
            <person name="Beno S.M."/>
        </authorList>
    </citation>
    <scope>NUCLEOTIDE SEQUENCE [LARGE SCALE GENOMIC DNA]</scope>
    <source>
        <strain evidence="6 7">FSL F4-0100</strain>
    </source>
</reference>
<dbReference type="GO" id="GO:0016491">
    <property type="term" value="F:oxidoreductase activity"/>
    <property type="evidence" value="ECO:0007669"/>
    <property type="project" value="UniProtKB-KW"/>
</dbReference>
<dbReference type="EMBL" id="MRTF01000004">
    <property type="protein sequence ID" value="OME92700.1"/>
    <property type="molecule type" value="Genomic_DNA"/>
</dbReference>
<dbReference type="Pfam" id="PF12831">
    <property type="entry name" value="FAD_oxidored"/>
    <property type="match status" value="1"/>
</dbReference>
<dbReference type="InterPro" id="IPR039650">
    <property type="entry name" value="HdrA-like"/>
</dbReference>
<dbReference type="STRING" id="1401.BK123_12490"/>
<proteinExistence type="predicted"/>
<evidence type="ECO:0000313" key="7">
    <source>
        <dbReference type="Proteomes" id="UP000187074"/>
    </source>
</evidence>
<evidence type="ECO:0000313" key="6">
    <source>
        <dbReference type="EMBL" id="OME92700.1"/>
    </source>
</evidence>
<dbReference type="PANTHER" id="PTHR43498">
    <property type="entry name" value="FERREDOXIN:COB-COM HETERODISULFIDE REDUCTASE SUBUNIT A"/>
    <property type="match status" value="1"/>
</dbReference>
<dbReference type="Gene3D" id="3.50.50.60">
    <property type="entry name" value="FAD/NAD(P)-binding domain"/>
    <property type="match status" value="1"/>
</dbReference>
<dbReference type="InterPro" id="IPR036188">
    <property type="entry name" value="FAD/NAD-bd_sf"/>
</dbReference>
<accession>A0A1R1B1P6</accession>
<keyword evidence="1" id="KW-0004">4Fe-4S</keyword>
<dbReference type="RefSeq" id="WP_076322732.1">
    <property type="nucleotide sequence ID" value="NZ_MRTF01000004.1"/>
</dbReference>
<name>A0A1R1B1P6_PAELA</name>
<dbReference type="Proteomes" id="UP000187074">
    <property type="component" value="Unassembled WGS sequence"/>
</dbReference>
<dbReference type="OrthoDB" id="9759982at2"/>
<dbReference type="SUPFAM" id="SSF51905">
    <property type="entry name" value="FAD/NAD(P)-binding domain"/>
    <property type="match status" value="1"/>
</dbReference>
<protein>
    <recommendedName>
        <fullName evidence="8">FAD-dependent oxidoreductase</fullName>
    </recommendedName>
</protein>
<dbReference type="GO" id="GO:0051539">
    <property type="term" value="F:4 iron, 4 sulfur cluster binding"/>
    <property type="evidence" value="ECO:0007669"/>
    <property type="project" value="UniProtKB-KW"/>
</dbReference>
<keyword evidence="4" id="KW-0408">Iron</keyword>
<dbReference type="AlphaFoldDB" id="A0A1R1B1P6"/>
<sequence>MNGEVQQFDIVITGAGVGGISAALAAARLQCRVLLIEQRAEVGGTGVFSSVSLICNFRDSGGRPVTSGIHRELFPAGYTHYSEQMVPTYDERELKATYVSLLAAEPTLSIWTGSSVVKADMEQGRIARLHIEGERQAVIEAKVYLDATADGNLSYLAGLEYRLGREGDGKLQSATATFKVSGFAPALLKEQNYRSWAGIHSLRSELLPYYLALKAENRTSNPRQSVTCFPYPNEDALLFNSTSVLDVDPTEPDSVVRGMEEGSRQARELFAAITGHPAFCAARLDYVAPKLGVREGRRIVGEYELTGEDCLGTRQFDDMVAACAYALDIHNPEGGPTRLESIPAPGYYHIPYRSLIPRGCSNLLLSSRCISGTHEAHSSYRIMASISAIGEAAGTAAAICVMQRLQDVREARAAQIRFVLQLRGQFVEGEVERIELPVATKLYRQ</sequence>